<feature type="transmembrane region" description="Helical" evidence="1">
    <location>
        <begin position="103"/>
        <end position="125"/>
    </location>
</feature>
<comment type="caution">
    <text evidence="2">The sequence shown here is derived from an EMBL/GenBank/DDBJ whole genome shotgun (WGS) entry which is preliminary data.</text>
</comment>
<keyword evidence="1" id="KW-1133">Transmembrane helix</keyword>
<keyword evidence="1" id="KW-0472">Membrane</keyword>
<keyword evidence="3" id="KW-1185">Reference proteome</keyword>
<organism evidence="2 3">
    <name type="scientific">Meganyctiphanes norvegica</name>
    <name type="common">Northern krill</name>
    <name type="synonym">Thysanopoda norvegica</name>
    <dbReference type="NCBI Taxonomy" id="48144"/>
    <lineage>
        <taxon>Eukaryota</taxon>
        <taxon>Metazoa</taxon>
        <taxon>Ecdysozoa</taxon>
        <taxon>Arthropoda</taxon>
        <taxon>Crustacea</taxon>
        <taxon>Multicrustacea</taxon>
        <taxon>Malacostraca</taxon>
        <taxon>Eumalacostraca</taxon>
        <taxon>Eucarida</taxon>
        <taxon>Euphausiacea</taxon>
        <taxon>Euphausiidae</taxon>
        <taxon>Meganyctiphanes</taxon>
    </lineage>
</organism>
<protein>
    <submittedName>
        <fullName evidence="2">Uncharacterized protein</fullName>
    </submittedName>
</protein>
<dbReference type="Proteomes" id="UP001497623">
    <property type="component" value="Unassembled WGS sequence"/>
</dbReference>
<keyword evidence="1" id="KW-0812">Transmembrane</keyword>
<evidence type="ECO:0000313" key="2">
    <source>
        <dbReference type="EMBL" id="CAL4149452.1"/>
    </source>
</evidence>
<gene>
    <name evidence="2" type="ORF">MNOR_LOCUS30448</name>
</gene>
<evidence type="ECO:0000256" key="1">
    <source>
        <dbReference type="SAM" id="Phobius"/>
    </source>
</evidence>
<reference evidence="2 3" key="1">
    <citation type="submission" date="2024-05" db="EMBL/GenBank/DDBJ databases">
        <authorList>
            <person name="Wallberg A."/>
        </authorList>
    </citation>
    <scope>NUCLEOTIDE SEQUENCE [LARGE SCALE GENOMIC DNA]</scope>
</reference>
<accession>A0AAV2S0Z1</accession>
<feature type="non-terminal residue" evidence="2">
    <location>
        <position position="128"/>
    </location>
</feature>
<dbReference type="AlphaFoldDB" id="A0AAV2S0Z1"/>
<evidence type="ECO:0000313" key="3">
    <source>
        <dbReference type="Proteomes" id="UP001497623"/>
    </source>
</evidence>
<sequence>MCVLTPLINHLGPGQKLKCFWYIFHPPHVLAPSFMAPKVKFSCMIPQEHQVALSNSSESECTYSVTSADGYNQEHQCKEWAFDNSTFTNTIFSEYALVCDRQYLYAIYTSIFMIGSLVGSPFNALSDK</sequence>
<dbReference type="EMBL" id="CAXKWB010037243">
    <property type="protein sequence ID" value="CAL4149452.1"/>
    <property type="molecule type" value="Genomic_DNA"/>
</dbReference>
<proteinExistence type="predicted"/>
<name>A0AAV2S0Z1_MEGNR</name>